<accession>A0AAU9J1Y8</accession>
<evidence type="ECO:0000256" key="3">
    <source>
        <dbReference type="PROSITE-ProRule" id="PRU00176"/>
    </source>
</evidence>
<evidence type="ECO:0000256" key="2">
    <source>
        <dbReference type="ARBA" id="ARBA00022884"/>
    </source>
</evidence>
<reference evidence="5" key="1">
    <citation type="submission" date="2021-09" db="EMBL/GenBank/DDBJ databases">
        <authorList>
            <consortium name="AG Swart"/>
            <person name="Singh M."/>
            <person name="Singh A."/>
            <person name="Seah K."/>
            <person name="Emmerich C."/>
        </authorList>
    </citation>
    <scope>NUCLEOTIDE SEQUENCE</scope>
    <source>
        <strain evidence="5">ATCC30299</strain>
    </source>
</reference>
<dbReference type="SMART" id="SM00360">
    <property type="entry name" value="RRM"/>
    <property type="match status" value="2"/>
</dbReference>
<keyword evidence="6" id="KW-1185">Reference proteome</keyword>
<dbReference type="Pfam" id="PF00076">
    <property type="entry name" value="RRM_1"/>
    <property type="match status" value="2"/>
</dbReference>
<feature type="domain" description="RRM" evidence="4">
    <location>
        <begin position="101"/>
        <end position="179"/>
    </location>
</feature>
<evidence type="ECO:0000259" key="4">
    <source>
        <dbReference type="PROSITE" id="PS50102"/>
    </source>
</evidence>
<comment type="caution">
    <text evidence="5">The sequence shown here is derived from an EMBL/GenBank/DDBJ whole genome shotgun (WGS) entry which is preliminary data.</text>
</comment>
<dbReference type="AlphaFoldDB" id="A0AAU9J1Y8"/>
<dbReference type="PANTHER" id="PTHR48032">
    <property type="entry name" value="RNA-BINDING PROTEIN MUSASHI HOMOLOG RBP6"/>
    <property type="match status" value="1"/>
</dbReference>
<dbReference type="PROSITE" id="PS50102">
    <property type="entry name" value="RRM"/>
    <property type="match status" value="2"/>
</dbReference>
<dbReference type="PANTHER" id="PTHR48032:SF6">
    <property type="entry name" value="RNA-BINDING (RRM_RBD_RNP MOTIFS) FAMILY PROTEIN"/>
    <property type="match status" value="1"/>
</dbReference>
<dbReference type="InterPro" id="IPR000504">
    <property type="entry name" value="RRM_dom"/>
</dbReference>
<organism evidence="5 6">
    <name type="scientific">Blepharisma stoltei</name>
    <dbReference type="NCBI Taxonomy" id="1481888"/>
    <lineage>
        <taxon>Eukaryota</taxon>
        <taxon>Sar</taxon>
        <taxon>Alveolata</taxon>
        <taxon>Ciliophora</taxon>
        <taxon>Postciliodesmatophora</taxon>
        <taxon>Heterotrichea</taxon>
        <taxon>Heterotrichida</taxon>
        <taxon>Blepharismidae</taxon>
        <taxon>Blepharisma</taxon>
    </lineage>
</organism>
<keyword evidence="2 3" id="KW-0694">RNA-binding</keyword>
<dbReference type="Proteomes" id="UP001162131">
    <property type="component" value="Unassembled WGS sequence"/>
</dbReference>
<gene>
    <name evidence="5" type="ORF">BSTOLATCC_MIC20257</name>
</gene>
<sequence length="298" mass="34569">MQDIGSRKLFVGGLAPHTTKDTLQSHFKKYGTVQDCILMMDRASGRSRCFGFVTMKENESADSILAEEQLIDGKKVDCKLAVPREQGAAAITENPAPYRTKKIFVGGLPPDVTQEMFINFFEQFGQIEDSVVMFDRETGRPRGFGFITFVSEDSVDKVIENNENNYISGKWVECKKAMPKHNQQEERYGNYQGYTNQPYYNPQYSSQPYTNQYQNQMYSTQGYQGQPYMMYPYYNMGYYEQAPAYDPYWQNQAYTQEASAVEQQHSEEQIKEKFVDDLLNDAEVNQQQNEDHRNKTFN</sequence>
<protein>
    <recommendedName>
        <fullName evidence="4">RRM domain-containing protein</fullName>
    </recommendedName>
</protein>
<evidence type="ECO:0000313" key="5">
    <source>
        <dbReference type="EMBL" id="CAG9317952.1"/>
    </source>
</evidence>
<proteinExistence type="predicted"/>
<dbReference type="InterPro" id="IPR012677">
    <property type="entry name" value="Nucleotide-bd_a/b_plait_sf"/>
</dbReference>
<feature type="domain" description="RRM" evidence="4">
    <location>
        <begin position="7"/>
        <end position="83"/>
    </location>
</feature>
<dbReference type="InterPro" id="IPR035979">
    <property type="entry name" value="RBD_domain_sf"/>
</dbReference>
<dbReference type="EMBL" id="CAJZBQ010000019">
    <property type="protein sequence ID" value="CAG9317952.1"/>
    <property type="molecule type" value="Genomic_DNA"/>
</dbReference>
<dbReference type="GO" id="GO:0006417">
    <property type="term" value="P:regulation of translation"/>
    <property type="evidence" value="ECO:0007669"/>
    <property type="project" value="TreeGrafter"/>
</dbReference>
<dbReference type="Gene3D" id="3.30.70.330">
    <property type="match status" value="2"/>
</dbReference>
<evidence type="ECO:0000313" key="6">
    <source>
        <dbReference type="Proteomes" id="UP001162131"/>
    </source>
</evidence>
<evidence type="ECO:0000256" key="1">
    <source>
        <dbReference type="ARBA" id="ARBA00022737"/>
    </source>
</evidence>
<dbReference type="GO" id="GO:0003729">
    <property type="term" value="F:mRNA binding"/>
    <property type="evidence" value="ECO:0007669"/>
    <property type="project" value="TreeGrafter"/>
</dbReference>
<dbReference type="SUPFAM" id="SSF54928">
    <property type="entry name" value="RNA-binding domain, RBD"/>
    <property type="match status" value="2"/>
</dbReference>
<keyword evidence="1" id="KW-0677">Repeat</keyword>
<name>A0AAU9J1Y8_9CILI</name>